<sequence>MGRPAPYLSSLHLFLAPRGLDAPLLQDISFDGDYPHLQILNIYGCDIGKLDLGSMRRLKYFRVCYPFGNILLRSLPSVTYLLRQLDYIQSSLQYLELERCWISNSTGSNLNLSFPRLRRLIISSTFAAVTSLLPYLAFPATTGVRIMSFDISDSDFHTLVAWLTQCFARSSSRGYRRIEYLYLSSKVDGLKGIMLSTWPDSNTNGERAPSQFSLRLHASVMMMGSQDSRIDNLLSVLPLADLQRLRYCFSPDESESLLQYFQTLPSLHTIEHIGAAFLEKTVRALTQDQRSGRSSIESHPPFISDTFVPFPALRHIVLESLDFSLGVQRVWQPDLWPDRFAEALLARHEHGAPLPAIVLKKCRGVDMDYIEKLRSLNISVFVEDD</sequence>
<comment type="caution">
    <text evidence="1">The sequence shown here is derived from an EMBL/GenBank/DDBJ whole genome shotgun (WGS) entry which is preliminary data.</text>
</comment>
<proteinExistence type="predicted"/>
<evidence type="ECO:0000313" key="2">
    <source>
        <dbReference type="Proteomes" id="UP001465976"/>
    </source>
</evidence>
<name>A0ABR3FV31_9AGAR</name>
<protein>
    <submittedName>
        <fullName evidence="1">Uncharacterized protein</fullName>
    </submittedName>
</protein>
<dbReference type="SUPFAM" id="SSF52047">
    <property type="entry name" value="RNI-like"/>
    <property type="match status" value="1"/>
</dbReference>
<reference evidence="1 2" key="1">
    <citation type="submission" date="2024-02" db="EMBL/GenBank/DDBJ databases">
        <title>A draft genome for the cacao thread blight pathogen Marasmius crinis-equi.</title>
        <authorList>
            <person name="Cohen S.P."/>
            <person name="Baruah I.K."/>
            <person name="Amoako-Attah I."/>
            <person name="Bukari Y."/>
            <person name="Meinhardt L.W."/>
            <person name="Bailey B.A."/>
        </authorList>
    </citation>
    <scope>NUCLEOTIDE SEQUENCE [LARGE SCALE GENOMIC DNA]</scope>
    <source>
        <strain evidence="1 2">GH-76</strain>
    </source>
</reference>
<dbReference type="InterPro" id="IPR032675">
    <property type="entry name" value="LRR_dom_sf"/>
</dbReference>
<accession>A0ABR3FV31</accession>
<organism evidence="1 2">
    <name type="scientific">Marasmius crinis-equi</name>
    <dbReference type="NCBI Taxonomy" id="585013"/>
    <lineage>
        <taxon>Eukaryota</taxon>
        <taxon>Fungi</taxon>
        <taxon>Dikarya</taxon>
        <taxon>Basidiomycota</taxon>
        <taxon>Agaricomycotina</taxon>
        <taxon>Agaricomycetes</taxon>
        <taxon>Agaricomycetidae</taxon>
        <taxon>Agaricales</taxon>
        <taxon>Marasmiineae</taxon>
        <taxon>Marasmiaceae</taxon>
        <taxon>Marasmius</taxon>
    </lineage>
</organism>
<evidence type="ECO:0000313" key="1">
    <source>
        <dbReference type="EMBL" id="KAL0579358.1"/>
    </source>
</evidence>
<gene>
    <name evidence="1" type="ORF">V5O48_002634</name>
</gene>
<dbReference type="Proteomes" id="UP001465976">
    <property type="component" value="Unassembled WGS sequence"/>
</dbReference>
<keyword evidence="2" id="KW-1185">Reference proteome</keyword>
<dbReference type="Gene3D" id="3.80.10.10">
    <property type="entry name" value="Ribonuclease Inhibitor"/>
    <property type="match status" value="1"/>
</dbReference>
<dbReference type="EMBL" id="JBAHYK010000062">
    <property type="protein sequence ID" value="KAL0579358.1"/>
    <property type="molecule type" value="Genomic_DNA"/>
</dbReference>